<dbReference type="Pfam" id="PF06962">
    <property type="entry name" value="rRNA_methylase"/>
    <property type="match status" value="1"/>
</dbReference>
<dbReference type="GO" id="GO:0032259">
    <property type="term" value="P:methylation"/>
    <property type="evidence" value="ECO:0007669"/>
    <property type="project" value="UniProtKB-KW"/>
</dbReference>
<evidence type="ECO:0000313" key="1">
    <source>
        <dbReference type="EMBL" id="KRQ86632.1"/>
    </source>
</evidence>
<protein>
    <submittedName>
        <fullName evidence="1">Ribosomal RNA small subunit methyltransferase H</fullName>
        <ecNumber evidence="1">2.1.1.199</ecNumber>
    </submittedName>
</protein>
<dbReference type="EMBL" id="LKHP01000008">
    <property type="protein sequence ID" value="KRQ86632.1"/>
    <property type="molecule type" value="Genomic_DNA"/>
</dbReference>
<dbReference type="SUPFAM" id="SSF53335">
    <property type="entry name" value="S-adenosyl-L-methionine-dependent methyltransferases"/>
    <property type="match status" value="1"/>
</dbReference>
<dbReference type="PANTHER" id="PTHR35276:SF1">
    <property type="entry name" value="TRNA (MNM(5)S(2)U34)-METHYLTRANSFERASE, CHLOROPLASTIC"/>
    <property type="match status" value="1"/>
</dbReference>
<dbReference type="RefSeq" id="WP_057978912.1">
    <property type="nucleotide sequence ID" value="NZ_LKHP01000008.1"/>
</dbReference>
<dbReference type="InterPro" id="IPR029063">
    <property type="entry name" value="SAM-dependent_MTases_sf"/>
</dbReference>
<comment type="caution">
    <text evidence="1">The sequence shown here is derived from an EMBL/GenBank/DDBJ whole genome shotgun (WGS) entry which is preliminary data.</text>
</comment>
<dbReference type="EC" id="2.1.1.199" evidence="1"/>
<evidence type="ECO:0000313" key="2">
    <source>
        <dbReference type="Proteomes" id="UP000052015"/>
    </source>
</evidence>
<dbReference type="OrthoDB" id="9792989at2"/>
<dbReference type="PANTHER" id="PTHR35276">
    <property type="entry name" value="S-ADENOSYL-L-METHIONINE-DEPENDENT METHYLTRANSFERASES SUPERFAMILY PROTEIN"/>
    <property type="match status" value="1"/>
</dbReference>
<gene>
    <name evidence="1" type="primary">rsmH_2</name>
    <name evidence="1" type="ORF">ABG79_01615</name>
</gene>
<dbReference type="AlphaFoldDB" id="A0A0R3JT30"/>
<name>A0A0R3JT30_CALMK</name>
<keyword evidence="2" id="KW-1185">Reference proteome</keyword>
<sequence length="192" mass="21462">MYRVILKATKMAQNIVESVLKEDDSAIDATLGNGNDTVFLLSRLKNGKVYAFDIQKQAIDNFKKYMDENKISNVYLINDGHENIKKYITSRVKAVMFNLGYLPGGDEKIITKPETTIKALTDSLELLKPGGIITIAVYSGHDGGEVEAKAIDEFVGKLNPKKYSTMTIKFTNRNTAPYLIVIEKNDNFDEGK</sequence>
<accession>A0A0R3JT30</accession>
<dbReference type="Gene3D" id="3.40.50.150">
    <property type="entry name" value="Vaccinia Virus protein VP39"/>
    <property type="match status" value="1"/>
</dbReference>
<dbReference type="InterPro" id="IPR010719">
    <property type="entry name" value="MnmM_MeTrfase"/>
</dbReference>
<proteinExistence type="predicted"/>
<dbReference type="STRING" id="908809.ABG79_01615"/>
<keyword evidence="1" id="KW-0808">Transferase</keyword>
<dbReference type="GO" id="GO:0008168">
    <property type="term" value="F:methyltransferase activity"/>
    <property type="evidence" value="ECO:0007669"/>
    <property type="project" value="UniProtKB-KW"/>
</dbReference>
<dbReference type="Proteomes" id="UP000052015">
    <property type="component" value="Unassembled WGS sequence"/>
</dbReference>
<keyword evidence="1" id="KW-0489">Methyltransferase</keyword>
<organism evidence="1 2">
    <name type="scientific">Caloramator mitchellensis</name>
    <dbReference type="NCBI Taxonomy" id="908809"/>
    <lineage>
        <taxon>Bacteria</taxon>
        <taxon>Bacillati</taxon>
        <taxon>Bacillota</taxon>
        <taxon>Clostridia</taxon>
        <taxon>Eubacteriales</taxon>
        <taxon>Clostridiaceae</taxon>
        <taxon>Caloramator</taxon>
    </lineage>
</organism>
<reference evidence="1 2" key="1">
    <citation type="submission" date="2015-09" db="EMBL/GenBank/DDBJ databases">
        <title>Draft genome sequence of a Caloramator mitchellensis, a moderate thermophile from the Great Artesian Basin of Australia.</title>
        <authorList>
            <person name="Patel B.K."/>
        </authorList>
    </citation>
    <scope>NUCLEOTIDE SEQUENCE [LARGE SCALE GENOMIC DNA]</scope>
    <source>
        <strain evidence="1 2">VF08</strain>
    </source>
</reference>